<organism evidence="2 3">
    <name type="scientific">Robertkochia marina</name>
    <dbReference type="NCBI Taxonomy" id="1227945"/>
    <lineage>
        <taxon>Bacteria</taxon>
        <taxon>Pseudomonadati</taxon>
        <taxon>Bacteroidota</taxon>
        <taxon>Flavobacteriia</taxon>
        <taxon>Flavobacteriales</taxon>
        <taxon>Flavobacteriaceae</taxon>
        <taxon>Robertkochia</taxon>
    </lineage>
</organism>
<protein>
    <submittedName>
        <fullName evidence="2">Uncharacterized protein</fullName>
    </submittedName>
</protein>
<dbReference type="Proteomes" id="UP000305939">
    <property type="component" value="Unassembled WGS sequence"/>
</dbReference>
<comment type="caution">
    <text evidence="2">The sequence shown here is derived from an EMBL/GenBank/DDBJ whole genome shotgun (WGS) entry which is preliminary data.</text>
</comment>
<feature type="transmembrane region" description="Helical" evidence="1">
    <location>
        <begin position="28"/>
        <end position="46"/>
    </location>
</feature>
<keyword evidence="1" id="KW-1133">Transmembrane helix</keyword>
<evidence type="ECO:0000313" key="3">
    <source>
        <dbReference type="Proteomes" id="UP000305939"/>
    </source>
</evidence>
<keyword evidence="1" id="KW-0472">Membrane</keyword>
<keyword evidence="3" id="KW-1185">Reference proteome</keyword>
<accession>A0A4S3M0Z9</accession>
<evidence type="ECO:0000256" key="1">
    <source>
        <dbReference type="SAM" id="Phobius"/>
    </source>
</evidence>
<keyword evidence="1" id="KW-0812">Transmembrane</keyword>
<sequence length="68" mass="8115">MVMVILVTLFLVLLTAFSQMDIRPDIIFFLMMLGQLLVIFMVYMVLTDNYTTTKTFEDWYEDHPIDKE</sequence>
<evidence type="ECO:0000313" key="2">
    <source>
        <dbReference type="EMBL" id="THD68122.1"/>
    </source>
</evidence>
<dbReference type="EMBL" id="SSMC01000002">
    <property type="protein sequence ID" value="THD68122.1"/>
    <property type="molecule type" value="Genomic_DNA"/>
</dbReference>
<dbReference type="AlphaFoldDB" id="A0A4S3M0Z9"/>
<gene>
    <name evidence="2" type="ORF">E7Z59_09700</name>
</gene>
<name>A0A4S3M0Z9_9FLAO</name>
<dbReference type="OrthoDB" id="1367298at2"/>
<proteinExistence type="predicted"/>
<reference evidence="2 3" key="1">
    <citation type="submission" date="2019-04" db="EMBL/GenBank/DDBJ databases">
        <title>Draft genome sequence of Robertkochia marina CC-AMO-30D.</title>
        <authorList>
            <person name="Hameed A."/>
            <person name="Lin S.-Y."/>
            <person name="Shahina M."/>
            <person name="Lai W.-A."/>
            <person name="Young C.-C."/>
        </authorList>
    </citation>
    <scope>NUCLEOTIDE SEQUENCE [LARGE SCALE GENOMIC DNA]</scope>
    <source>
        <strain evidence="2 3">CC-AMO-30D</strain>
    </source>
</reference>